<evidence type="ECO:0000313" key="3">
    <source>
        <dbReference type="Proteomes" id="UP001201701"/>
    </source>
</evidence>
<dbReference type="RefSeq" id="WP_239367552.1">
    <property type="nucleotide sequence ID" value="NZ_JAKREW010000018.1"/>
</dbReference>
<evidence type="ECO:0000259" key="1">
    <source>
        <dbReference type="Pfam" id="PF03358"/>
    </source>
</evidence>
<dbReference type="PANTHER" id="PTHR30543:SF21">
    <property type="entry name" value="NAD(P)H-DEPENDENT FMN REDUCTASE LOT6"/>
    <property type="match status" value="1"/>
</dbReference>
<sequence length="183" mass="19149">MTTILGLSGSLRKASFNAGLLRAAAELAPPSTTVVIGSIHDVPLYNADDEAAHGIPPAVQALKASLQAADGLLLVTPEYNNGIPGVFKNAIDWMSRPASDIPLHFGGKPVALLGASPGGFGTVLSQNDWLPVLRTLGTRHWSAGRMLVARAGTVFDREGNLTDEATLARLGDFMAGFAEFIES</sequence>
<dbReference type="EMBL" id="JAKREW010000018">
    <property type="protein sequence ID" value="MCG7506915.1"/>
    <property type="molecule type" value="Genomic_DNA"/>
</dbReference>
<reference evidence="2 3" key="1">
    <citation type="submission" date="2022-02" db="EMBL/GenBank/DDBJ databases">
        <title>Draft genome sequence of Mezorhizobium retamae strain IRAMC:0171 isolated from Retama raetam nodules.</title>
        <authorList>
            <person name="Bengaied R."/>
            <person name="Sbissi I."/>
            <person name="Huber K."/>
            <person name="Ghodbane F."/>
            <person name="Nouioui I."/>
            <person name="Tarhouni M."/>
            <person name="Gtari M."/>
        </authorList>
    </citation>
    <scope>NUCLEOTIDE SEQUENCE [LARGE SCALE GENOMIC DNA]</scope>
    <source>
        <strain evidence="2 3">IRAMC:0171</strain>
    </source>
</reference>
<feature type="domain" description="NADPH-dependent FMN reductase-like" evidence="1">
    <location>
        <begin position="3"/>
        <end position="148"/>
    </location>
</feature>
<dbReference type="InterPro" id="IPR050712">
    <property type="entry name" value="NAD(P)H-dep_reductase"/>
</dbReference>
<dbReference type="Pfam" id="PF03358">
    <property type="entry name" value="FMN_red"/>
    <property type="match status" value="1"/>
</dbReference>
<dbReference type="InterPro" id="IPR029039">
    <property type="entry name" value="Flavoprotein-like_sf"/>
</dbReference>
<dbReference type="Gene3D" id="3.40.50.360">
    <property type="match status" value="1"/>
</dbReference>
<dbReference type="PANTHER" id="PTHR30543">
    <property type="entry name" value="CHROMATE REDUCTASE"/>
    <property type="match status" value="1"/>
</dbReference>
<dbReference type="SUPFAM" id="SSF52218">
    <property type="entry name" value="Flavoproteins"/>
    <property type="match status" value="1"/>
</dbReference>
<dbReference type="Proteomes" id="UP001201701">
    <property type="component" value="Unassembled WGS sequence"/>
</dbReference>
<keyword evidence="3" id="KW-1185">Reference proteome</keyword>
<organism evidence="2 3">
    <name type="scientific">Mesorhizobium retamae</name>
    <dbReference type="NCBI Taxonomy" id="2912854"/>
    <lineage>
        <taxon>Bacteria</taxon>
        <taxon>Pseudomonadati</taxon>
        <taxon>Pseudomonadota</taxon>
        <taxon>Alphaproteobacteria</taxon>
        <taxon>Hyphomicrobiales</taxon>
        <taxon>Phyllobacteriaceae</taxon>
        <taxon>Mesorhizobium</taxon>
    </lineage>
</organism>
<evidence type="ECO:0000313" key="2">
    <source>
        <dbReference type="EMBL" id="MCG7506915.1"/>
    </source>
</evidence>
<accession>A0ABS9QHM3</accession>
<comment type="caution">
    <text evidence="2">The sequence shown here is derived from an EMBL/GenBank/DDBJ whole genome shotgun (WGS) entry which is preliminary data.</text>
</comment>
<proteinExistence type="predicted"/>
<protein>
    <submittedName>
        <fullName evidence="2">NAD(P)H-dependent oxidoreductase</fullName>
    </submittedName>
</protein>
<dbReference type="InterPro" id="IPR005025">
    <property type="entry name" value="FMN_Rdtase-like_dom"/>
</dbReference>
<name>A0ABS9QHM3_9HYPH</name>
<gene>
    <name evidence="2" type="ORF">L4923_17955</name>
</gene>